<reference evidence="1" key="2">
    <citation type="submission" date="2025-08" db="UniProtKB">
        <authorList>
            <consortium name="Ensembl"/>
        </authorList>
    </citation>
    <scope>IDENTIFICATION</scope>
</reference>
<sequence>MQKIFFRLKLVDNDTCWKCQEEAGTLVHMLYACRKNDYLWDGIINLKSLLLRLDMREVPSILVPRKHVAKFCEGWMEGGREKLARRW</sequence>
<protein>
    <submittedName>
        <fullName evidence="1">Uncharacterized protein</fullName>
    </submittedName>
</protein>
<dbReference type="InParanoid" id="A0A669B5V0"/>
<dbReference type="GeneTree" id="ENSGT00940000177400"/>
<reference evidence="2" key="1">
    <citation type="submission" date="2012-01" db="EMBL/GenBank/DDBJ databases">
        <title>The Genome Sequence of Oreochromis niloticus (Nile Tilapia).</title>
        <authorList>
            <consortium name="Broad Institute Genome Assembly Team"/>
            <consortium name="Broad Institute Sequencing Platform"/>
            <person name="Di Palma F."/>
            <person name="Johnson J."/>
            <person name="Lander E.S."/>
            <person name="Lindblad-Toh K."/>
        </authorList>
    </citation>
    <scope>NUCLEOTIDE SEQUENCE [LARGE SCALE GENOMIC DNA]</scope>
</reference>
<dbReference type="Ensembl" id="ENSONIT00000071474.1">
    <property type="protein sequence ID" value="ENSONIP00000030767.1"/>
    <property type="gene ID" value="ENSONIG00000038743.1"/>
</dbReference>
<evidence type="ECO:0000313" key="1">
    <source>
        <dbReference type="Ensembl" id="ENSONIP00000030767.1"/>
    </source>
</evidence>
<proteinExistence type="predicted"/>
<organism evidence="1 2">
    <name type="scientific">Oreochromis niloticus</name>
    <name type="common">Nile tilapia</name>
    <name type="synonym">Tilapia nilotica</name>
    <dbReference type="NCBI Taxonomy" id="8128"/>
    <lineage>
        <taxon>Eukaryota</taxon>
        <taxon>Metazoa</taxon>
        <taxon>Chordata</taxon>
        <taxon>Craniata</taxon>
        <taxon>Vertebrata</taxon>
        <taxon>Euteleostomi</taxon>
        <taxon>Actinopterygii</taxon>
        <taxon>Neopterygii</taxon>
        <taxon>Teleostei</taxon>
        <taxon>Neoteleostei</taxon>
        <taxon>Acanthomorphata</taxon>
        <taxon>Ovalentaria</taxon>
        <taxon>Cichlomorphae</taxon>
        <taxon>Cichliformes</taxon>
        <taxon>Cichlidae</taxon>
        <taxon>African cichlids</taxon>
        <taxon>Pseudocrenilabrinae</taxon>
        <taxon>Oreochromini</taxon>
        <taxon>Oreochromis</taxon>
    </lineage>
</organism>
<dbReference type="PROSITE" id="PS51257">
    <property type="entry name" value="PROKAR_LIPOPROTEIN"/>
    <property type="match status" value="1"/>
</dbReference>
<reference evidence="1" key="3">
    <citation type="submission" date="2025-09" db="UniProtKB">
        <authorList>
            <consortium name="Ensembl"/>
        </authorList>
    </citation>
    <scope>IDENTIFICATION</scope>
</reference>
<dbReference type="Proteomes" id="UP000005207">
    <property type="component" value="Linkage group LG12"/>
</dbReference>
<evidence type="ECO:0000313" key="2">
    <source>
        <dbReference type="Proteomes" id="UP000005207"/>
    </source>
</evidence>
<name>A0A669B5V0_ORENI</name>
<accession>A0A669B5V0</accession>
<keyword evidence="2" id="KW-1185">Reference proteome</keyword>
<dbReference type="AlphaFoldDB" id="A0A669B5V0"/>